<evidence type="ECO:0000256" key="1">
    <source>
        <dbReference type="SAM" id="MobiDB-lite"/>
    </source>
</evidence>
<accession>A0A4Z2IL93</accession>
<feature type="compositionally biased region" description="Basic and acidic residues" evidence="1">
    <location>
        <begin position="13"/>
        <end position="22"/>
    </location>
</feature>
<keyword evidence="3" id="KW-1185">Reference proteome</keyword>
<dbReference type="EMBL" id="SRLO01000072">
    <property type="protein sequence ID" value="TNN78561.1"/>
    <property type="molecule type" value="Genomic_DNA"/>
</dbReference>
<evidence type="ECO:0000313" key="3">
    <source>
        <dbReference type="Proteomes" id="UP000314294"/>
    </source>
</evidence>
<protein>
    <submittedName>
        <fullName evidence="2">Uncharacterized protein</fullName>
    </submittedName>
</protein>
<feature type="region of interest" description="Disordered" evidence="1">
    <location>
        <begin position="1"/>
        <end position="31"/>
    </location>
</feature>
<evidence type="ECO:0000313" key="2">
    <source>
        <dbReference type="EMBL" id="TNN78561.1"/>
    </source>
</evidence>
<comment type="caution">
    <text evidence="2">The sequence shown here is derived from an EMBL/GenBank/DDBJ whole genome shotgun (WGS) entry which is preliminary data.</text>
</comment>
<dbReference type="AlphaFoldDB" id="A0A4Z2IL93"/>
<reference evidence="2 3" key="1">
    <citation type="submission" date="2019-03" db="EMBL/GenBank/DDBJ databases">
        <title>First draft genome of Liparis tanakae, snailfish: a comprehensive survey of snailfish specific genes.</title>
        <authorList>
            <person name="Kim W."/>
            <person name="Song I."/>
            <person name="Jeong J.-H."/>
            <person name="Kim D."/>
            <person name="Kim S."/>
            <person name="Ryu S."/>
            <person name="Song J.Y."/>
            <person name="Lee S.K."/>
        </authorList>
    </citation>
    <scope>NUCLEOTIDE SEQUENCE [LARGE SCALE GENOMIC DNA]</scope>
    <source>
        <tissue evidence="2">Muscle</tissue>
    </source>
</reference>
<proteinExistence type="predicted"/>
<name>A0A4Z2IL93_9TELE</name>
<feature type="region of interest" description="Disordered" evidence="1">
    <location>
        <begin position="59"/>
        <end position="79"/>
    </location>
</feature>
<sequence length="79" mass="9217">MAKRTVSSYFLPKPHDREKTNPENEFDSDYEETVAAKKGRKLSFRDEWLREFTWLRSVDRSESRAKSNSHRGRSVGAGP</sequence>
<dbReference type="Proteomes" id="UP000314294">
    <property type="component" value="Unassembled WGS sequence"/>
</dbReference>
<gene>
    <name evidence="2" type="ORF">EYF80_011156</name>
</gene>
<organism evidence="2 3">
    <name type="scientific">Liparis tanakae</name>
    <name type="common">Tanaka's snailfish</name>
    <dbReference type="NCBI Taxonomy" id="230148"/>
    <lineage>
        <taxon>Eukaryota</taxon>
        <taxon>Metazoa</taxon>
        <taxon>Chordata</taxon>
        <taxon>Craniata</taxon>
        <taxon>Vertebrata</taxon>
        <taxon>Euteleostomi</taxon>
        <taxon>Actinopterygii</taxon>
        <taxon>Neopterygii</taxon>
        <taxon>Teleostei</taxon>
        <taxon>Neoteleostei</taxon>
        <taxon>Acanthomorphata</taxon>
        <taxon>Eupercaria</taxon>
        <taxon>Perciformes</taxon>
        <taxon>Cottioidei</taxon>
        <taxon>Cottales</taxon>
        <taxon>Liparidae</taxon>
        <taxon>Liparis</taxon>
    </lineage>
</organism>